<name>A0A1G5RVK4_9FIRM</name>
<evidence type="ECO:0000256" key="1">
    <source>
        <dbReference type="ARBA" id="ARBA00018672"/>
    </source>
</evidence>
<dbReference type="InterPro" id="IPR001867">
    <property type="entry name" value="OmpR/PhoB-type_DNA-bd"/>
</dbReference>
<dbReference type="PANTHER" id="PTHR48111">
    <property type="entry name" value="REGULATOR OF RPOS"/>
    <property type="match status" value="1"/>
</dbReference>
<dbReference type="GO" id="GO:0000156">
    <property type="term" value="F:phosphorelay response regulator activity"/>
    <property type="evidence" value="ECO:0007669"/>
    <property type="project" value="TreeGrafter"/>
</dbReference>
<evidence type="ECO:0000256" key="2">
    <source>
        <dbReference type="ARBA" id="ARBA00023015"/>
    </source>
</evidence>
<organism evidence="10 11">
    <name type="scientific">Acidaminobacter hydrogenoformans DSM 2784</name>
    <dbReference type="NCBI Taxonomy" id="1120920"/>
    <lineage>
        <taxon>Bacteria</taxon>
        <taxon>Bacillati</taxon>
        <taxon>Bacillota</taxon>
        <taxon>Clostridia</taxon>
        <taxon>Peptostreptococcales</taxon>
        <taxon>Acidaminobacteraceae</taxon>
        <taxon>Acidaminobacter</taxon>
    </lineage>
</organism>
<proteinExistence type="predicted"/>
<feature type="domain" description="OmpR/PhoB-type" evidence="9">
    <location>
        <begin position="128"/>
        <end position="226"/>
    </location>
</feature>
<accession>A0A1G5RVK4</accession>
<dbReference type="SMART" id="SM00448">
    <property type="entry name" value="REC"/>
    <property type="match status" value="1"/>
</dbReference>
<dbReference type="Gene3D" id="3.40.50.2300">
    <property type="match status" value="1"/>
</dbReference>
<dbReference type="PROSITE" id="PS50110">
    <property type="entry name" value="RESPONSE_REGULATORY"/>
    <property type="match status" value="1"/>
</dbReference>
<dbReference type="Proteomes" id="UP000199208">
    <property type="component" value="Unassembled WGS sequence"/>
</dbReference>
<evidence type="ECO:0000313" key="10">
    <source>
        <dbReference type="EMBL" id="SCZ77947.1"/>
    </source>
</evidence>
<gene>
    <name evidence="10" type="ORF">SAMN03080599_01024</name>
</gene>
<dbReference type="Gene3D" id="6.10.250.690">
    <property type="match status" value="1"/>
</dbReference>
<evidence type="ECO:0000313" key="11">
    <source>
        <dbReference type="Proteomes" id="UP000199208"/>
    </source>
</evidence>
<comment type="function">
    <text evidence="5">May play the central regulatory role in sporulation. It may be an element of the effector pathway responsible for the activation of sporulation genes in response to nutritional stress. Spo0A may act in concert with spo0H (a sigma factor) to control the expression of some genes that are critical to the sporulation process.</text>
</comment>
<keyword evidence="2" id="KW-0805">Transcription regulation</keyword>
<dbReference type="InterPro" id="IPR011006">
    <property type="entry name" value="CheY-like_superfamily"/>
</dbReference>
<evidence type="ECO:0000256" key="4">
    <source>
        <dbReference type="ARBA" id="ARBA00023163"/>
    </source>
</evidence>
<keyword evidence="6" id="KW-0597">Phosphoprotein</keyword>
<dbReference type="STRING" id="1120920.SAMN03080599_01024"/>
<dbReference type="Pfam" id="PF00072">
    <property type="entry name" value="Response_reg"/>
    <property type="match status" value="1"/>
</dbReference>
<dbReference type="RefSeq" id="WP_092589804.1">
    <property type="nucleotide sequence ID" value="NZ_FMWL01000003.1"/>
</dbReference>
<keyword evidence="11" id="KW-1185">Reference proteome</keyword>
<dbReference type="PANTHER" id="PTHR48111:SF2">
    <property type="entry name" value="RESPONSE REGULATOR SAER"/>
    <property type="match status" value="1"/>
</dbReference>
<dbReference type="CDD" id="cd00383">
    <property type="entry name" value="trans_reg_C"/>
    <property type="match status" value="1"/>
</dbReference>
<feature type="DNA-binding region" description="OmpR/PhoB-type" evidence="7">
    <location>
        <begin position="128"/>
        <end position="226"/>
    </location>
</feature>
<feature type="modified residue" description="4-aspartylphosphate" evidence="6">
    <location>
        <position position="51"/>
    </location>
</feature>
<evidence type="ECO:0000259" key="8">
    <source>
        <dbReference type="PROSITE" id="PS50110"/>
    </source>
</evidence>
<dbReference type="SUPFAM" id="SSF46894">
    <property type="entry name" value="C-terminal effector domain of the bipartite response regulators"/>
    <property type="match status" value="1"/>
</dbReference>
<evidence type="ECO:0000259" key="9">
    <source>
        <dbReference type="PROSITE" id="PS51755"/>
    </source>
</evidence>
<sequence length="233" mass="27018">MPRILVVDDDKRIVKMVEQFLTLEGMNVVKAYDGRDAIALMDERIDLVLLDVNMEDIGGMEACKWIRERYKVPIIFLSANISSADKILGLGYGADDYITKPFDPMELIARIKAHLRRYTEYNEIFKPDQAIRFGDFTFIKSAHRLMKGEEELVLSSTEFKLLTFLIEHPGVVFSRKMLLAEVWESEHYDENTVTAYIKRLRQKIRLGEDDQAYIKSVRGVGYIFEAELCHPEN</sequence>
<dbReference type="SMART" id="SM00862">
    <property type="entry name" value="Trans_reg_C"/>
    <property type="match status" value="1"/>
</dbReference>
<dbReference type="OrthoDB" id="1898250at2"/>
<dbReference type="InterPro" id="IPR001789">
    <property type="entry name" value="Sig_transdc_resp-reg_receiver"/>
</dbReference>
<dbReference type="InterPro" id="IPR036388">
    <property type="entry name" value="WH-like_DNA-bd_sf"/>
</dbReference>
<feature type="domain" description="Response regulatory" evidence="8">
    <location>
        <begin position="3"/>
        <end position="115"/>
    </location>
</feature>
<dbReference type="EMBL" id="FMWL01000003">
    <property type="protein sequence ID" value="SCZ77947.1"/>
    <property type="molecule type" value="Genomic_DNA"/>
</dbReference>
<dbReference type="InterPro" id="IPR039420">
    <property type="entry name" value="WalR-like"/>
</dbReference>
<dbReference type="GO" id="GO:0006355">
    <property type="term" value="P:regulation of DNA-templated transcription"/>
    <property type="evidence" value="ECO:0007669"/>
    <property type="project" value="InterPro"/>
</dbReference>
<keyword evidence="3 7" id="KW-0238">DNA-binding</keyword>
<dbReference type="InterPro" id="IPR016032">
    <property type="entry name" value="Sig_transdc_resp-reg_C-effctor"/>
</dbReference>
<evidence type="ECO:0000256" key="7">
    <source>
        <dbReference type="PROSITE-ProRule" id="PRU01091"/>
    </source>
</evidence>
<dbReference type="SUPFAM" id="SSF52172">
    <property type="entry name" value="CheY-like"/>
    <property type="match status" value="1"/>
</dbReference>
<dbReference type="Gene3D" id="1.10.10.10">
    <property type="entry name" value="Winged helix-like DNA-binding domain superfamily/Winged helix DNA-binding domain"/>
    <property type="match status" value="1"/>
</dbReference>
<evidence type="ECO:0000256" key="5">
    <source>
        <dbReference type="ARBA" id="ARBA00024867"/>
    </source>
</evidence>
<dbReference type="AlphaFoldDB" id="A0A1G5RVK4"/>
<keyword evidence="4" id="KW-0804">Transcription</keyword>
<evidence type="ECO:0000256" key="6">
    <source>
        <dbReference type="PROSITE-ProRule" id="PRU00169"/>
    </source>
</evidence>
<evidence type="ECO:0000256" key="3">
    <source>
        <dbReference type="ARBA" id="ARBA00023125"/>
    </source>
</evidence>
<dbReference type="PROSITE" id="PS51755">
    <property type="entry name" value="OMPR_PHOB"/>
    <property type="match status" value="1"/>
</dbReference>
<dbReference type="GO" id="GO:0032993">
    <property type="term" value="C:protein-DNA complex"/>
    <property type="evidence" value="ECO:0007669"/>
    <property type="project" value="TreeGrafter"/>
</dbReference>
<reference evidence="10 11" key="1">
    <citation type="submission" date="2016-10" db="EMBL/GenBank/DDBJ databases">
        <authorList>
            <person name="de Groot N.N."/>
        </authorList>
    </citation>
    <scope>NUCLEOTIDE SEQUENCE [LARGE SCALE GENOMIC DNA]</scope>
    <source>
        <strain evidence="10 11">DSM 2784</strain>
    </source>
</reference>
<protein>
    <recommendedName>
        <fullName evidence="1">Stage 0 sporulation protein A homolog</fullName>
    </recommendedName>
</protein>
<dbReference type="GO" id="GO:0005829">
    <property type="term" value="C:cytosol"/>
    <property type="evidence" value="ECO:0007669"/>
    <property type="project" value="TreeGrafter"/>
</dbReference>
<dbReference type="Pfam" id="PF00486">
    <property type="entry name" value="Trans_reg_C"/>
    <property type="match status" value="1"/>
</dbReference>
<dbReference type="GO" id="GO:0000976">
    <property type="term" value="F:transcription cis-regulatory region binding"/>
    <property type="evidence" value="ECO:0007669"/>
    <property type="project" value="TreeGrafter"/>
</dbReference>